<keyword evidence="2" id="KW-0413">Isomerase</keyword>
<dbReference type="AlphaFoldDB" id="A0A5E5BTS5"/>
<dbReference type="InterPro" id="IPR014710">
    <property type="entry name" value="RmlC-like_jellyroll"/>
</dbReference>
<organism evidence="2 3">
    <name type="scientific">Pandoraea bronchicola</name>
    <dbReference type="NCBI Taxonomy" id="2508287"/>
    <lineage>
        <taxon>Bacteria</taxon>
        <taxon>Pseudomonadati</taxon>
        <taxon>Pseudomonadota</taxon>
        <taxon>Betaproteobacteria</taxon>
        <taxon>Burkholderiales</taxon>
        <taxon>Burkholderiaceae</taxon>
        <taxon>Pandoraea</taxon>
    </lineage>
</organism>
<keyword evidence="3" id="KW-1185">Reference proteome</keyword>
<gene>
    <name evidence="2" type="ORF">PBR20603_02999</name>
</gene>
<dbReference type="RefSeq" id="WP_150560292.1">
    <property type="nucleotide sequence ID" value="NZ_CABPST010000007.1"/>
</dbReference>
<dbReference type="OrthoDB" id="272049at2"/>
<dbReference type="Pfam" id="PF05523">
    <property type="entry name" value="FdtA"/>
    <property type="match status" value="1"/>
</dbReference>
<evidence type="ECO:0000259" key="1">
    <source>
        <dbReference type="Pfam" id="PF05523"/>
    </source>
</evidence>
<reference evidence="2 3" key="1">
    <citation type="submission" date="2019-08" db="EMBL/GenBank/DDBJ databases">
        <authorList>
            <person name="Peeters C."/>
        </authorList>
    </citation>
    <scope>NUCLEOTIDE SEQUENCE [LARGE SCALE GENOMIC DNA]</scope>
    <source>
        <strain evidence="2 3">LMG 20603</strain>
    </source>
</reference>
<evidence type="ECO:0000313" key="2">
    <source>
        <dbReference type="EMBL" id="VVE89034.1"/>
    </source>
</evidence>
<dbReference type="EMBL" id="CABPST010000007">
    <property type="protein sequence ID" value="VVE89034.1"/>
    <property type="molecule type" value="Genomic_DNA"/>
</dbReference>
<name>A0A5E5BTS5_9BURK</name>
<dbReference type="Gene3D" id="2.60.120.10">
    <property type="entry name" value="Jelly Rolls"/>
    <property type="match status" value="1"/>
</dbReference>
<dbReference type="InterPro" id="IPR008894">
    <property type="entry name" value="QdtA_cupin_dom"/>
</dbReference>
<evidence type="ECO:0000313" key="3">
    <source>
        <dbReference type="Proteomes" id="UP000382040"/>
    </source>
</evidence>
<dbReference type="CDD" id="cd20292">
    <property type="entry name" value="cupin_QdtA-like"/>
    <property type="match status" value="1"/>
</dbReference>
<dbReference type="Proteomes" id="UP000382040">
    <property type="component" value="Unassembled WGS sequence"/>
</dbReference>
<sequence>MSEFRVIQVKSHRDVRGGLSVLDGTLPFDMKRVYWIYESDGQLRGGHRHRVTRQALVAVHGQVVVNLDDGRHQAQVTLASPSQCLIVEPEDWHTMQFGPGAVLLVIASEPFDADDYIDEGYDR</sequence>
<feature type="domain" description="Sugar 3,4-ketoisomerase QdtA cupin" evidence="1">
    <location>
        <begin position="4"/>
        <end position="119"/>
    </location>
</feature>
<accession>A0A5E5BTS5</accession>
<protein>
    <submittedName>
        <fullName evidence="2">dTDP-6-deoxy-3,4-keto-hexulose isomerase</fullName>
    </submittedName>
</protein>
<dbReference type="GO" id="GO:0016853">
    <property type="term" value="F:isomerase activity"/>
    <property type="evidence" value="ECO:0007669"/>
    <property type="project" value="UniProtKB-KW"/>
</dbReference>
<dbReference type="SUPFAM" id="SSF51182">
    <property type="entry name" value="RmlC-like cupins"/>
    <property type="match status" value="1"/>
</dbReference>
<dbReference type="InterPro" id="IPR011051">
    <property type="entry name" value="RmlC_Cupin_sf"/>
</dbReference>
<proteinExistence type="predicted"/>